<dbReference type="Proteomes" id="UP000613740">
    <property type="component" value="Unassembled WGS sequence"/>
</dbReference>
<comment type="caution">
    <text evidence="9">The sequence shown here is derived from an EMBL/GenBank/DDBJ whole genome shotgun (WGS) entry which is preliminary data.</text>
</comment>
<dbReference type="EMBL" id="JAEHOD010000044">
    <property type="protein sequence ID" value="KAG2438278.1"/>
    <property type="molecule type" value="Genomic_DNA"/>
</dbReference>
<keyword evidence="3 7" id="KW-0812">Transmembrane</keyword>
<keyword evidence="6 7" id="KW-0472">Membrane</keyword>
<dbReference type="PANTHER" id="PTHR12791">
    <property type="entry name" value="GOLGI SNARE BET1-RELATED"/>
    <property type="match status" value="1"/>
</dbReference>
<evidence type="ECO:0000256" key="1">
    <source>
        <dbReference type="ARBA" id="ARBA00004167"/>
    </source>
</evidence>
<dbReference type="SUPFAM" id="SSF58038">
    <property type="entry name" value="SNARE fusion complex"/>
    <property type="match status" value="1"/>
</dbReference>
<evidence type="ECO:0000313" key="9">
    <source>
        <dbReference type="EMBL" id="KAG2438278.1"/>
    </source>
</evidence>
<dbReference type="GO" id="GO:0016020">
    <property type="term" value="C:membrane"/>
    <property type="evidence" value="ECO:0007669"/>
    <property type="project" value="UniProtKB-SubCell"/>
</dbReference>
<evidence type="ECO:0000256" key="7">
    <source>
        <dbReference type="SAM" id="Phobius"/>
    </source>
</evidence>
<dbReference type="CDD" id="cd15841">
    <property type="entry name" value="SNARE_Qc"/>
    <property type="match status" value="1"/>
</dbReference>
<dbReference type="Gene3D" id="1.20.5.110">
    <property type="match status" value="1"/>
</dbReference>
<dbReference type="GO" id="GO:0005737">
    <property type="term" value="C:cytoplasm"/>
    <property type="evidence" value="ECO:0007669"/>
    <property type="project" value="UniProtKB-ARBA"/>
</dbReference>
<proteinExistence type="predicted"/>
<evidence type="ECO:0000313" key="10">
    <source>
        <dbReference type="Proteomes" id="UP000613740"/>
    </source>
</evidence>
<accession>A0A835T3V0</accession>
<evidence type="ECO:0000256" key="3">
    <source>
        <dbReference type="ARBA" id="ARBA00022692"/>
    </source>
</evidence>
<evidence type="ECO:0000256" key="2">
    <source>
        <dbReference type="ARBA" id="ARBA00022448"/>
    </source>
</evidence>
<evidence type="ECO:0000256" key="5">
    <source>
        <dbReference type="ARBA" id="ARBA00022989"/>
    </source>
</evidence>
<dbReference type="InterPro" id="IPR000727">
    <property type="entry name" value="T_SNARE_dom"/>
</dbReference>
<name>A0A835T3V0_9CHLO</name>
<keyword evidence="10" id="KW-1185">Reference proteome</keyword>
<feature type="transmembrane region" description="Helical" evidence="7">
    <location>
        <begin position="92"/>
        <end position="110"/>
    </location>
</feature>
<comment type="subcellular location">
    <subcellularLocation>
        <location evidence="1">Membrane</location>
        <topology evidence="1">Single-pass membrane protein</topology>
    </subcellularLocation>
</comment>
<gene>
    <name evidence="9" type="ORF">HYH02_010976</name>
</gene>
<evidence type="ECO:0000256" key="4">
    <source>
        <dbReference type="ARBA" id="ARBA00022927"/>
    </source>
</evidence>
<keyword evidence="4" id="KW-0653">Protein transport</keyword>
<sequence>MAGYPSRGGLSSRQQDQVAINVGKFDFDSEVEGLRGHVKKIKQLSLAIEDERKQQGELINSLEDTMERAKLVMRRAMGRLNIAAKQARSNHMLYLVLFALAMFTALYVLGKMYRIGRAVLGG</sequence>
<evidence type="ECO:0000259" key="8">
    <source>
        <dbReference type="PROSITE" id="PS50192"/>
    </source>
</evidence>
<dbReference type="PROSITE" id="PS50192">
    <property type="entry name" value="T_SNARE"/>
    <property type="match status" value="1"/>
</dbReference>
<dbReference type="GO" id="GO:0015031">
    <property type="term" value="P:protein transport"/>
    <property type="evidence" value="ECO:0007669"/>
    <property type="project" value="UniProtKB-KW"/>
</dbReference>
<dbReference type="GO" id="GO:0012505">
    <property type="term" value="C:endomembrane system"/>
    <property type="evidence" value="ECO:0007669"/>
    <property type="project" value="UniProtKB-ARBA"/>
</dbReference>
<evidence type="ECO:0000256" key="6">
    <source>
        <dbReference type="ARBA" id="ARBA00023136"/>
    </source>
</evidence>
<dbReference type="AlphaFoldDB" id="A0A835T3V0"/>
<feature type="domain" description="T-SNARE coiled-coil homology" evidence="8">
    <location>
        <begin position="28"/>
        <end position="83"/>
    </location>
</feature>
<keyword evidence="2" id="KW-0813">Transport</keyword>
<reference evidence="9" key="1">
    <citation type="journal article" date="2020" name="bioRxiv">
        <title>Comparative genomics of Chlamydomonas.</title>
        <authorList>
            <person name="Craig R.J."/>
            <person name="Hasan A.R."/>
            <person name="Ness R.W."/>
            <person name="Keightley P.D."/>
        </authorList>
    </citation>
    <scope>NUCLEOTIDE SEQUENCE</scope>
    <source>
        <strain evidence="9">CCAP 11/173</strain>
    </source>
</reference>
<dbReference type="OrthoDB" id="261831at2759"/>
<keyword evidence="5 7" id="KW-1133">Transmembrane helix</keyword>
<organism evidence="9 10">
    <name type="scientific">Chlamydomonas schloesseri</name>
    <dbReference type="NCBI Taxonomy" id="2026947"/>
    <lineage>
        <taxon>Eukaryota</taxon>
        <taxon>Viridiplantae</taxon>
        <taxon>Chlorophyta</taxon>
        <taxon>core chlorophytes</taxon>
        <taxon>Chlorophyceae</taxon>
        <taxon>CS clade</taxon>
        <taxon>Chlamydomonadales</taxon>
        <taxon>Chlamydomonadaceae</taxon>
        <taxon>Chlamydomonas</taxon>
    </lineage>
</organism>
<protein>
    <recommendedName>
        <fullName evidence="8">t-SNARE coiled-coil homology domain-containing protein</fullName>
    </recommendedName>
</protein>